<comment type="caution">
    <text evidence="3">The sequence shown here is derived from an EMBL/GenBank/DDBJ whole genome shotgun (WGS) entry which is preliminary data.</text>
</comment>
<evidence type="ECO:0000259" key="2">
    <source>
        <dbReference type="PROSITE" id="PS50041"/>
    </source>
</evidence>
<name>A0A7K6DMV5_9PASS</name>
<dbReference type="AlphaFoldDB" id="A0A7K6DMV5"/>
<proteinExistence type="predicted"/>
<dbReference type="InterPro" id="IPR016186">
    <property type="entry name" value="C-type_lectin-like/link_sf"/>
</dbReference>
<dbReference type="PANTHER" id="PTHR45710:SF35">
    <property type="entry name" value="C-TYPE LECTIN DOMAIN FAMILY 2 MEMBER D"/>
    <property type="match status" value="1"/>
</dbReference>
<dbReference type="InterPro" id="IPR001304">
    <property type="entry name" value="C-type_lectin-like"/>
</dbReference>
<comment type="subcellular location">
    <subcellularLocation>
        <location evidence="1">Cell membrane</location>
        <topology evidence="1">Single-pass type II membrane protein</topology>
    </subcellularLocation>
</comment>
<reference evidence="3 4" key="1">
    <citation type="submission" date="2019-09" db="EMBL/GenBank/DDBJ databases">
        <title>Bird 10,000 Genomes (B10K) Project - Family phase.</title>
        <authorList>
            <person name="Zhang G."/>
        </authorList>
    </citation>
    <scope>NUCLEOTIDE SEQUENCE [LARGE SCALE GENOMIC DNA]</scope>
    <source>
        <strain evidence="3">B10K-DU-029-52</strain>
    </source>
</reference>
<gene>
    <name evidence="3" type="primary">Cd69_1</name>
    <name evidence="3" type="ORF">ORISOL_R04456</name>
</gene>
<feature type="domain" description="C-type lectin" evidence="2">
    <location>
        <begin position="8"/>
        <end position="62"/>
    </location>
</feature>
<sequence length="62" mass="7090">CPDGWVGYRGVCYFLSKDHRSWDQAQALCSELGASLAVLKDEEMEFVFLLTGNVDHWLGLRR</sequence>
<dbReference type="PROSITE" id="PS50041">
    <property type="entry name" value="C_TYPE_LECTIN_2"/>
    <property type="match status" value="1"/>
</dbReference>
<feature type="non-terminal residue" evidence="3">
    <location>
        <position position="62"/>
    </location>
</feature>
<dbReference type="Pfam" id="PF00059">
    <property type="entry name" value="Lectin_C"/>
    <property type="match status" value="1"/>
</dbReference>
<dbReference type="InterPro" id="IPR016187">
    <property type="entry name" value="CTDL_fold"/>
</dbReference>
<evidence type="ECO:0000256" key="1">
    <source>
        <dbReference type="ARBA" id="ARBA00004401"/>
    </source>
</evidence>
<protein>
    <submittedName>
        <fullName evidence="3">CD69 protein</fullName>
    </submittedName>
</protein>
<keyword evidence="4" id="KW-1185">Reference proteome</keyword>
<dbReference type="SUPFAM" id="SSF56436">
    <property type="entry name" value="C-type lectin-like"/>
    <property type="match status" value="1"/>
</dbReference>
<dbReference type="GO" id="GO:0005886">
    <property type="term" value="C:plasma membrane"/>
    <property type="evidence" value="ECO:0007669"/>
    <property type="project" value="UniProtKB-SubCell"/>
</dbReference>
<organism evidence="3 4">
    <name type="scientific">Origma solitaria</name>
    <dbReference type="NCBI Taxonomy" id="720586"/>
    <lineage>
        <taxon>Eukaryota</taxon>
        <taxon>Metazoa</taxon>
        <taxon>Chordata</taxon>
        <taxon>Craniata</taxon>
        <taxon>Vertebrata</taxon>
        <taxon>Euteleostomi</taxon>
        <taxon>Archelosauria</taxon>
        <taxon>Archosauria</taxon>
        <taxon>Dinosauria</taxon>
        <taxon>Saurischia</taxon>
        <taxon>Theropoda</taxon>
        <taxon>Coelurosauria</taxon>
        <taxon>Aves</taxon>
        <taxon>Neognathae</taxon>
        <taxon>Neoaves</taxon>
        <taxon>Telluraves</taxon>
        <taxon>Australaves</taxon>
        <taxon>Passeriformes</taxon>
        <taxon>Meliphagoidea</taxon>
        <taxon>Acanthizidae</taxon>
        <taxon>Origma</taxon>
    </lineage>
</organism>
<dbReference type="OrthoDB" id="10059571at2759"/>
<feature type="non-terminal residue" evidence="3">
    <location>
        <position position="1"/>
    </location>
</feature>
<dbReference type="PANTHER" id="PTHR45710">
    <property type="entry name" value="C-TYPE LECTIN DOMAIN-CONTAINING PROTEIN 180"/>
    <property type="match status" value="1"/>
</dbReference>
<dbReference type="EMBL" id="VZRL01006011">
    <property type="protein sequence ID" value="NWV28271.1"/>
    <property type="molecule type" value="Genomic_DNA"/>
</dbReference>
<dbReference type="Gene3D" id="3.10.100.10">
    <property type="entry name" value="Mannose-Binding Protein A, subunit A"/>
    <property type="match status" value="1"/>
</dbReference>
<dbReference type="InterPro" id="IPR050828">
    <property type="entry name" value="C-type_lectin/matrix_domain"/>
</dbReference>
<evidence type="ECO:0000313" key="3">
    <source>
        <dbReference type="EMBL" id="NWV28271.1"/>
    </source>
</evidence>
<evidence type="ECO:0000313" key="4">
    <source>
        <dbReference type="Proteomes" id="UP000571324"/>
    </source>
</evidence>
<dbReference type="Proteomes" id="UP000571324">
    <property type="component" value="Unassembled WGS sequence"/>
</dbReference>
<accession>A0A7K6DMV5</accession>